<comment type="similarity">
    <text evidence="1">Belongs to the LacAB/RpiB family.</text>
</comment>
<dbReference type="Proteomes" id="UP000324924">
    <property type="component" value="Chromosome"/>
</dbReference>
<dbReference type="InterPro" id="IPR003500">
    <property type="entry name" value="RpiB_LacA_LacB"/>
</dbReference>
<dbReference type="OrthoDB" id="1778624at2"/>
<dbReference type="RefSeq" id="WP_148972133.1">
    <property type="nucleotide sequence ID" value="NZ_CP043314.1"/>
</dbReference>
<evidence type="ECO:0000313" key="3">
    <source>
        <dbReference type="Proteomes" id="UP000324924"/>
    </source>
</evidence>
<proteinExistence type="inferred from homology"/>
<dbReference type="GO" id="GO:0019316">
    <property type="term" value="P:D-allose catabolic process"/>
    <property type="evidence" value="ECO:0007669"/>
    <property type="project" value="TreeGrafter"/>
</dbReference>
<dbReference type="Pfam" id="PF02502">
    <property type="entry name" value="LacAB_rpiB"/>
    <property type="match status" value="1"/>
</dbReference>
<dbReference type="GO" id="GO:0009052">
    <property type="term" value="P:pentose-phosphate shunt, non-oxidative branch"/>
    <property type="evidence" value="ECO:0007669"/>
    <property type="project" value="TreeGrafter"/>
</dbReference>
<keyword evidence="3" id="KW-1185">Reference proteome</keyword>
<dbReference type="AlphaFoldDB" id="A0A5C0UH07"/>
<reference evidence="2 3" key="1">
    <citation type="submission" date="2019-08" db="EMBL/GenBank/DDBJ databases">
        <title>Highly reduced genomes of protist endosymbionts show evolutionary convergence.</title>
        <authorList>
            <person name="George E."/>
            <person name="Husnik F."/>
            <person name="Tashyreva D."/>
            <person name="Prokopchuk G."/>
            <person name="Horak A."/>
            <person name="Kwong W.K."/>
            <person name="Lukes J."/>
            <person name="Keeling P.J."/>
        </authorList>
    </citation>
    <scope>NUCLEOTIDE SEQUENCE [LARGE SCALE GENOMIC DNA]</scope>
    <source>
        <strain evidence="2">1604HC</strain>
    </source>
</reference>
<dbReference type="KEGG" id="nabu:FZC36_00990"/>
<protein>
    <submittedName>
        <fullName evidence="2">RpiB/LacA/LacB family sugar-phosphate isomerase</fullName>
    </submittedName>
</protein>
<keyword evidence="2" id="KW-0413">Isomerase</keyword>
<dbReference type="EMBL" id="CP043314">
    <property type="protein sequence ID" value="QEK39010.1"/>
    <property type="molecule type" value="Genomic_DNA"/>
</dbReference>
<evidence type="ECO:0000313" key="2">
    <source>
        <dbReference type="EMBL" id="QEK39010.1"/>
    </source>
</evidence>
<dbReference type="Gene3D" id="3.40.1400.10">
    <property type="entry name" value="Sugar-phosphate isomerase, RpiB/LacA/LacB"/>
    <property type="match status" value="1"/>
</dbReference>
<dbReference type="PANTHER" id="PTHR30345:SF0">
    <property type="entry name" value="DNA DAMAGE-REPAIR_TOLERATION PROTEIN DRT102"/>
    <property type="match status" value="1"/>
</dbReference>
<accession>A0A5C0UH07</accession>
<name>A0A5C0UH07_9PROT</name>
<sequence>MSENKSVKMNQPIYILLGCDHRGFELKEKIKQYLIEIQNADQHKYQESARQQAQNEKSESNKINVIYKIVDLGCNGEKCDFTDIVEKMILKWKNLSLEIPQKEIYINEVNDELINENNLHYKHHKANYSVRGILICGSGIGMSIAANRHKMIRAGLCKNIQDVSSAREHNDINVLVIGAENKNDSEKEMVRKFLNHEFSNKLKYINRINKMS</sequence>
<dbReference type="GO" id="GO:0004751">
    <property type="term" value="F:ribose-5-phosphate isomerase activity"/>
    <property type="evidence" value="ECO:0007669"/>
    <property type="project" value="TreeGrafter"/>
</dbReference>
<organism evidence="2 3">
    <name type="scientific">Candidatus Nesciobacter abundans</name>
    <dbReference type="NCBI Taxonomy" id="2601668"/>
    <lineage>
        <taxon>Bacteria</taxon>
        <taxon>Pseudomonadati</taxon>
        <taxon>Pseudomonadota</taxon>
        <taxon>Alphaproteobacteria</taxon>
        <taxon>Holosporales</taxon>
        <taxon>Holosporaceae</taxon>
        <taxon>Candidatus Nesciobacter</taxon>
    </lineage>
</organism>
<gene>
    <name evidence="2" type="ORF">FZC36_00990</name>
</gene>
<evidence type="ECO:0000256" key="1">
    <source>
        <dbReference type="ARBA" id="ARBA00008754"/>
    </source>
</evidence>
<dbReference type="PROSITE" id="PS51257">
    <property type="entry name" value="PROKAR_LIPOPROTEIN"/>
    <property type="match status" value="1"/>
</dbReference>
<dbReference type="SUPFAM" id="SSF89623">
    <property type="entry name" value="Ribose/Galactose isomerase RpiB/AlsB"/>
    <property type="match status" value="1"/>
</dbReference>
<dbReference type="InterPro" id="IPR036569">
    <property type="entry name" value="RpiB_LacA_LacB_sf"/>
</dbReference>
<dbReference type="PANTHER" id="PTHR30345">
    <property type="entry name" value="RIBOSE-5-PHOSPHATE ISOMERASE B"/>
    <property type="match status" value="1"/>
</dbReference>